<proteinExistence type="predicted"/>
<dbReference type="EMBL" id="JAVHUL010000017">
    <property type="protein sequence ID" value="MDQ7917453.1"/>
    <property type="molecule type" value="Genomic_DNA"/>
</dbReference>
<evidence type="ECO:0000313" key="2">
    <source>
        <dbReference type="Proteomes" id="UP001230915"/>
    </source>
</evidence>
<dbReference type="Proteomes" id="UP001230915">
    <property type="component" value="Unassembled WGS sequence"/>
</dbReference>
<protein>
    <submittedName>
        <fullName evidence="1">DUF6428 family protein</fullName>
    </submittedName>
</protein>
<gene>
    <name evidence="1" type="ORF">RBU60_07695</name>
</gene>
<keyword evidence="2" id="KW-1185">Reference proteome</keyword>
<name>A0ABU1A172_9FLAO</name>
<evidence type="ECO:0000313" key="1">
    <source>
        <dbReference type="EMBL" id="MDQ7917453.1"/>
    </source>
</evidence>
<dbReference type="InterPro" id="IPR045534">
    <property type="entry name" value="DUF6428"/>
</dbReference>
<organism evidence="1 2">
    <name type="scientific">Mesonia profundi</name>
    <dbReference type="NCBI Taxonomy" id="3070998"/>
    <lineage>
        <taxon>Bacteria</taxon>
        <taxon>Pseudomonadati</taxon>
        <taxon>Bacteroidota</taxon>
        <taxon>Flavobacteriia</taxon>
        <taxon>Flavobacteriales</taxon>
        <taxon>Flavobacteriaceae</taxon>
        <taxon>Mesonia</taxon>
    </lineage>
</organism>
<dbReference type="Pfam" id="PF20001">
    <property type="entry name" value="DUF6428"/>
    <property type="match status" value="1"/>
</dbReference>
<accession>A0ABU1A172</accession>
<sequence>MNLKEFKNHLEKLTQLGFQLPSGELVPAHFHVTEVAKVEKSFVDCGGQFRKEEKISLQLWEAADYDHRLHPEKLVSILTTATKSLELKNQEVEVEYQGDTIETYALYFKEERFYLIPKQTDCLAKEECGIPEEKVNMNLSDLPANTCAPNSGCC</sequence>
<comment type="caution">
    <text evidence="1">The sequence shown here is derived from an EMBL/GenBank/DDBJ whole genome shotgun (WGS) entry which is preliminary data.</text>
</comment>
<reference evidence="1 2" key="1">
    <citation type="submission" date="2023-08" db="EMBL/GenBank/DDBJ databases">
        <title>Mesonia sp. MT50, isolated from deep-sea sediment of the Mariana Trench.</title>
        <authorList>
            <person name="Fu H."/>
        </authorList>
    </citation>
    <scope>NUCLEOTIDE SEQUENCE [LARGE SCALE GENOMIC DNA]</scope>
    <source>
        <strain evidence="1 2">MT50</strain>
    </source>
</reference>
<dbReference type="RefSeq" id="WP_308864202.1">
    <property type="nucleotide sequence ID" value="NZ_JAVHUL010000017.1"/>
</dbReference>